<dbReference type="GO" id="GO:0016887">
    <property type="term" value="F:ATP hydrolysis activity"/>
    <property type="evidence" value="ECO:0007669"/>
    <property type="project" value="InterPro"/>
</dbReference>
<proteinExistence type="predicted"/>
<dbReference type="AlphaFoldDB" id="W5WIT3"/>
<name>W5WIT3_9PSEU</name>
<evidence type="ECO:0000259" key="2">
    <source>
        <dbReference type="Pfam" id="PF13304"/>
    </source>
</evidence>
<dbReference type="PANTHER" id="PTHR40396">
    <property type="entry name" value="ATPASE-LIKE PROTEIN"/>
    <property type="match status" value="1"/>
</dbReference>
<dbReference type="InterPro" id="IPR003959">
    <property type="entry name" value="ATPase_AAA_core"/>
</dbReference>
<dbReference type="HOGENOM" id="CLU_046693_0_0_11"/>
<accession>W5WIT3</accession>
<dbReference type="KEGG" id="kal:KALB_7159"/>
<dbReference type="Proteomes" id="UP000019225">
    <property type="component" value="Chromosome"/>
</dbReference>
<dbReference type="EMBL" id="CP007155">
    <property type="protein sequence ID" value="AHI00517.1"/>
    <property type="molecule type" value="Genomic_DNA"/>
</dbReference>
<dbReference type="Gene3D" id="3.40.50.300">
    <property type="entry name" value="P-loop containing nucleotide triphosphate hydrolases"/>
    <property type="match status" value="2"/>
</dbReference>
<dbReference type="GO" id="GO:0005524">
    <property type="term" value="F:ATP binding"/>
    <property type="evidence" value="ECO:0007669"/>
    <property type="project" value="InterPro"/>
</dbReference>
<dbReference type="STRING" id="1449976.KALB_7159"/>
<evidence type="ECO:0000313" key="3">
    <source>
        <dbReference type="EMBL" id="AHI00517.1"/>
    </source>
</evidence>
<keyword evidence="4" id="KW-1185">Reference proteome</keyword>
<protein>
    <recommendedName>
        <fullName evidence="2">ATPase AAA-type core domain-containing protein</fullName>
    </recommendedName>
</protein>
<gene>
    <name evidence="3" type="ORF">KALB_7159</name>
</gene>
<reference evidence="3 4" key="1">
    <citation type="journal article" date="2014" name="BMC Genomics">
        <title>Complete genome sequence of producer of the glycopeptide antibiotic Aculeximycin Kutzneria albida DSM 43870T, a representative of minor genus of Pseudonocardiaceae.</title>
        <authorList>
            <person name="Rebets Y."/>
            <person name="Tokovenko B."/>
            <person name="Lushchyk I."/>
            <person name="Ruckert C."/>
            <person name="Zaburannyi N."/>
            <person name="Bechthold A."/>
            <person name="Kalinowski J."/>
            <person name="Luzhetskyy A."/>
        </authorList>
    </citation>
    <scope>NUCLEOTIDE SEQUENCE [LARGE SCALE GENOMIC DNA]</scope>
    <source>
        <strain evidence="3">DSM 43870</strain>
    </source>
</reference>
<dbReference type="Pfam" id="PF13304">
    <property type="entry name" value="AAA_21"/>
    <property type="match status" value="1"/>
</dbReference>
<dbReference type="eggNOG" id="COG1106">
    <property type="taxonomic scope" value="Bacteria"/>
</dbReference>
<dbReference type="InterPro" id="IPR027417">
    <property type="entry name" value="P-loop_NTPase"/>
</dbReference>
<feature type="coiled-coil region" evidence="1">
    <location>
        <begin position="235"/>
        <end position="295"/>
    </location>
</feature>
<keyword evidence="1" id="KW-0175">Coiled coil</keyword>
<evidence type="ECO:0000313" key="4">
    <source>
        <dbReference type="Proteomes" id="UP000019225"/>
    </source>
</evidence>
<feature type="domain" description="ATPase AAA-type core" evidence="2">
    <location>
        <begin position="34"/>
        <end position="386"/>
    </location>
</feature>
<dbReference type="PANTHER" id="PTHR40396:SF1">
    <property type="entry name" value="ATPASE AAA-TYPE CORE DOMAIN-CONTAINING PROTEIN"/>
    <property type="match status" value="1"/>
</dbReference>
<organism evidence="3 4">
    <name type="scientific">Kutzneria albida DSM 43870</name>
    <dbReference type="NCBI Taxonomy" id="1449976"/>
    <lineage>
        <taxon>Bacteria</taxon>
        <taxon>Bacillati</taxon>
        <taxon>Actinomycetota</taxon>
        <taxon>Actinomycetes</taxon>
        <taxon>Pseudonocardiales</taxon>
        <taxon>Pseudonocardiaceae</taxon>
        <taxon>Kutzneria</taxon>
    </lineage>
</organism>
<dbReference type="SUPFAM" id="SSF52540">
    <property type="entry name" value="P-loop containing nucleoside triphosphate hydrolases"/>
    <property type="match status" value="1"/>
</dbReference>
<sequence length="458" mass="51624">MLRSFRVSNHRSIRREQELVLLPAYHDEEPAVTVAAVYGANASGKSNLLDALRFMALAVRDSFGRWAPDGGVPRKPFKLDPAAADEPSLFVVELLTEGVRYTYGFAVDDDRVLEEWLYSYPEKRKRILFERENDEIKVGTTVPELATRLELLRGLMRPNALFLSLAAQSNIDQLMPVYRCFADALGFRTRPSSYDLRRVVDFLRSSPAGSARFIELVRVADVGISDVLVEDDSGLRQEMAELETIRARMKSERENLLSQLADKGIGRQGRGKSRLEALETELLHVTRRLRLAADRARDCPAQIRFMHNSGGELFDFDDESDGTRSWLRLLPVVLTALDTARTLVVDEIDTSLHPKLTAQLVRLFRDPETNPRRAQLIFSTHDTSLLGTMLGEEVLARDQVWFMEKGQNGASNLFPLTDFHPRKGENTERRYLGGSYGAVPVLSDREFADAVLGRNVAS</sequence>
<evidence type="ECO:0000256" key="1">
    <source>
        <dbReference type="SAM" id="Coils"/>
    </source>
</evidence>
<dbReference type="PATRIC" id="fig|1449976.3.peg.7190"/>